<protein>
    <submittedName>
        <fullName evidence="2">Uncharacterized protein</fullName>
    </submittedName>
</protein>
<evidence type="ECO:0000313" key="2">
    <source>
        <dbReference type="EMBL" id="AVR89367.1"/>
    </source>
</evidence>
<dbReference type="AlphaFoldDB" id="A0A2R4BPV0"/>
<organism evidence="2 3">
    <name type="scientific">Thauera aromatica K172</name>
    <dbReference type="NCBI Taxonomy" id="44139"/>
    <lineage>
        <taxon>Bacteria</taxon>
        <taxon>Pseudomonadati</taxon>
        <taxon>Pseudomonadota</taxon>
        <taxon>Betaproteobacteria</taxon>
        <taxon>Rhodocyclales</taxon>
        <taxon>Zoogloeaceae</taxon>
        <taxon>Thauera</taxon>
    </lineage>
</organism>
<evidence type="ECO:0000256" key="1">
    <source>
        <dbReference type="SAM" id="MobiDB-lite"/>
    </source>
</evidence>
<proteinExistence type="predicted"/>
<evidence type="ECO:0000313" key="3">
    <source>
        <dbReference type="Proteomes" id="UP000241885"/>
    </source>
</evidence>
<accession>A0A2R4BPV0</accession>
<dbReference type="EMBL" id="CP028339">
    <property type="protein sequence ID" value="AVR89367.1"/>
    <property type="molecule type" value="Genomic_DNA"/>
</dbReference>
<name>A0A2R4BPV0_THAAR</name>
<sequence length="94" mass="10619">MDGGCLCRALICKKSTVDEVFVHCTNFCALIRTNTEKLDQYPVESACCSSKYRLRSATTNFKPRPTRPARPTARHPAPRRTDHEHSKTSTVVRP</sequence>
<keyword evidence="3" id="KW-1185">Reference proteome</keyword>
<dbReference type="Proteomes" id="UP000241885">
    <property type="component" value="Chromosome"/>
</dbReference>
<reference evidence="2 3" key="1">
    <citation type="submission" date="2018-03" db="EMBL/GenBank/DDBJ databases">
        <title>Complete genome sequence of Thauera aromatica, a model organism for studying aromatic compound degradation under denitrifying conditions.</title>
        <authorList>
            <person name="Lo H.-Y."/>
            <person name="Goris T."/>
            <person name="Boll M."/>
            <person name="Mueller J.A."/>
        </authorList>
    </citation>
    <scope>NUCLEOTIDE SEQUENCE [LARGE SCALE GENOMIC DNA]</scope>
    <source>
        <strain evidence="2 3">K172</strain>
    </source>
</reference>
<gene>
    <name evidence="2" type="ORF">Tharo_2470</name>
</gene>
<feature type="region of interest" description="Disordered" evidence="1">
    <location>
        <begin position="58"/>
        <end position="94"/>
    </location>
</feature>
<dbReference type="KEGG" id="tak:Tharo_2470"/>
<feature type="compositionally biased region" description="Basic residues" evidence="1">
    <location>
        <begin position="64"/>
        <end position="78"/>
    </location>
</feature>